<evidence type="ECO:0000313" key="3">
    <source>
        <dbReference type="Proteomes" id="UP000198683"/>
    </source>
</evidence>
<sequence length="219" mass="23484">MTEPAGKSPERRTRPVAVPVAAVLVAAAVGVTAWLGGLDDRPEPPPQQLRPGQLLDQGSFAVRFVESKLVVERAKDDFGTDKRYLDVVLNVTNKTDETVNVGSLPSGKSSGFGFGSSLLTMTPHIPSEWGGELFVLSKGVKSAQLHPAVPATVVARYELQGSAQPPDRVSYELGAFEKLHNGLEDTSRWFLETEGEALEDVENHKVVATITLPVESQGA</sequence>
<protein>
    <recommendedName>
        <fullName evidence="4">DUF4352 domain-containing protein</fullName>
    </recommendedName>
</protein>
<evidence type="ECO:0000313" key="2">
    <source>
        <dbReference type="EMBL" id="SDL01407.1"/>
    </source>
</evidence>
<keyword evidence="1" id="KW-1133">Transmembrane helix</keyword>
<name>A0A1G9GL76_9ACTN</name>
<dbReference type="RefSeq" id="WP_090768665.1">
    <property type="nucleotide sequence ID" value="NZ_FNFB01000014.1"/>
</dbReference>
<organism evidence="2 3">
    <name type="scientific">Nonomuraea maritima</name>
    <dbReference type="NCBI Taxonomy" id="683260"/>
    <lineage>
        <taxon>Bacteria</taxon>
        <taxon>Bacillati</taxon>
        <taxon>Actinomycetota</taxon>
        <taxon>Actinomycetes</taxon>
        <taxon>Streptosporangiales</taxon>
        <taxon>Streptosporangiaceae</taxon>
        <taxon>Nonomuraea</taxon>
    </lineage>
</organism>
<keyword evidence="3" id="KW-1185">Reference proteome</keyword>
<dbReference type="OrthoDB" id="3543587at2"/>
<dbReference type="EMBL" id="FNFB01000014">
    <property type="protein sequence ID" value="SDL01407.1"/>
    <property type="molecule type" value="Genomic_DNA"/>
</dbReference>
<dbReference type="Proteomes" id="UP000198683">
    <property type="component" value="Unassembled WGS sequence"/>
</dbReference>
<dbReference type="AlphaFoldDB" id="A0A1G9GL76"/>
<keyword evidence="1" id="KW-0812">Transmembrane</keyword>
<gene>
    <name evidence="2" type="ORF">SAMN05421874_114122</name>
</gene>
<feature type="transmembrane region" description="Helical" evidence="1">
    <location>
        <begin position="16"/>
        <end position="37"/>
    </location>
</feature>
<accession>A0A1G9GL76</accession>
<proteinExistence type="predicted"/>
<dbReference type="STRING" id="683260.SAMN05421874_114122"/>
<keyword evidence="1" id="KW-0472">Membrane</keyword>
<evidence type="ECO:0008006" key="4">
    <source>
        <dbReference type="Google" id="ProtNLM"/>
    </source>
</evidence>
<evidence type="ECO:0000256" key="1">
    <source>
        <dbReference type="SAM" id="Phobius"/>
    </source>
</evidence>
<reference evidence="2 3" key="1">
    <citation type="submission" date="2016-10" db="EMBL/GenBank/DDBJ databases">
        <authorList>
            <person name="de Groot N.N."/>
        </authorList>
    </citation>
    <scope>NUCLEOTIDE SEQUENCE [LARGE SCALE GENOMIC DNA]</scope>
    <source>
        <strain evidence="2 3">CGMCC 4.5681</strain>
    </source>
</reference>